<dbReference type="AlphaFoldDB" id="A0A0D5A019"/>
<accession>A0A0D5A019</accession>
<sequence length="282" mass="30285">MKAAQVVIVPKGVSLEETQLPFHTLQLEVDVETMRKLAEADGGSDDFAEINQLGGKFACDGLWTEWTISDGTPISSVIDRQQLVVVVSGAVQIPGAGAAQIFGPGDVIVAPLTAGQTAELARSENCRTIHLLIASDLLEQLGAAPKVHIDRTRPAENPLIKRMITGPDQRSYFTGFDNFFPDSTGKPSPIYSTEGFWFAYFSDACFVDLHPEIVKNLVLPLSGSLQLGTAGDGQLHEFFPGDVCLADDSVGEGHTDRTDAPCGLLIVEMRADGLWPMQEGST</sequence>
<dbReference type="EMBL" id="KM017071">
    <property type="protein sequence ID" value="AJW29605.1"/>
    <property type="molecule type" value="Genomic_DNA"/>
</dbReference>
<name>A0A0D5A019_9SPHN</name>
<keyword evidence="1" id="KW-0614">Plasmid</keyword>
<reference evidence="1" key="1">
    <citation type="submission" date="2014-06" db="EMBL/GenBank/DDBJ databases">
        <title>Molecular and ecological studies on carbamate pesticide degrading bacteria isolated from agricultural soils.</title>
        <authorList>
            <person name="Kim D.-U."/>
            <person name="Ka J.-O."/>
        </authorList>
    </citation>
    <scope>NUCLEOTIDE SEQUENCE</scope>
    <source>
        <strain evidence="1">JE1</strain>
        <plasmid evidence="1">pJE1</plasmid>
    </source>
</reference>
<organism evidence="1">
    <name type="scientific">Sphingomonas sp. JE1</name>
    <dbReference type="NCBI Taxonomy" id="1628059"/>
    <lineage>
        <taxon>Bacteria</taxon>
        <taxon>Pseudomonadati</taxon>
        <taxon>Pseudomonadota</taxon>
        <taxon>Alphaproteobacteria</taxon>
        <taxon>Sphingomonadales</taxon>
        <taxon>Sphingomonadaceae</taxon>
        <taxon>Sphingomonas</taxon>
    </lineage>
</organism>
<gene>
    <name evidence="1" type="ORF">pJE1_183</name>
</gene>
<proteinExistence type="predicted"/>
<evidence type="ECO:0000313" key="1">
    <source>
        <dbReference type="EMBL" id="AJW29605.1"/>
    </source>
</evidence>
<protein>
    <submittedName>
        <fullName evidence="1">Uncharacterized protein</fullName>
    </submittedName>
</protein>
<dbReference type="RefSeq" id="WP_087574298.1">
    <property type="nucleotide sequence ID" value="NZ_KM017071.1"/>
</dbReference>
<geneLocation type="plasmid" evidence="1">
    <name>pJE1</name>
</geneLocation>